<reference evidence="1 2" key="1">
    <citation type="submission" date="2020-08" db="EMBL/GenBank/DDBJ databases">
        <title>Genome sequence of Hymenobacter qilianensis JCM 19763T.</title>
        <authorList>
            <person name="Hyun D.-W."/>
            <person name="Bae J.-W."/>
        </authorList>
    </citation>
    <scope>NUCLEOTIDE SEQUENCE [LARGE SCALE GENOMIC DNA]</scope>
    <source>
        <strain evidence="1 2">JCM 19763</strain>
    </source>
</reference>
<accession>A0A7H0GXT9</accession>
<dbReference type="EMBL" id="CP060784">
    <property type="protein sequence ID" value="QNP53105.1"/>
    <property type="molecule type" value="Genomic_DNA"/>
</dbReference>
<protein>
    <recommendedName>
        <fullName evidence="3">STAS/SEC14 domain-containing protein</fullName>
    </recommendedName>
</protein>
<evidence type="ECO:0000313" key="2">
    <source>
        <dbReference type="Proteomes" id="UP000516093"/>
    </source>
</evidence>
<proteinExistence type="predicted"/>
<evidence type="ECO:0000313" key="1">
    <source>
        <dbReference type="EMBL" id="QNP53105.1"/>
    </source>
</evidence>
<organism evidence="1 2">
    <name type="scientific">Hymenobacter qilianensis</name>
    <dbReference type="NCBI Taxonomy" id="1385715"/>
    <lineage>
        <taxon>Bacteria</taxon>
        <taxon>Pseudomonadati</taxon>
        <taxon>Bacteroidota</taxon>
        <taxon>Cytophagia</taxon>
        <taxon>Cytophagales</taxon>
        <taxon>Hymenobacteraceae</taxon>
        <taxon>Hymenobacter</taxon>
    </lineage>
</organism>
<gene>
    <name evidence="1" type="ORF">H9L05_05445</name>
</gene>
<keyword evidence="2" id="KW-1185">Reference proteome</keyword>
<dbReference type="Proteomes" id="UP000516093">
    <property type="component" value="Chromosome"/>
</dbReference>
<dbReference type="AlphaFoldDB" id="A0A7H0GXT9"/>
<evidence type="ECO:0008006" key="3">
    <source>
        <dbReference type="Google" id="ProtNLM"/>
    </source>
</evidence>
<sequence>MILAQIDCLRVQYDESLCLLRYQWCGGSPLHSFAQAMNYLAELVQTHQIKRVLVDMNGLPDLSMKEQIWVGVSWFPRIAAHSVQQVAVVVPAAATYNQMVVESLLGLGHHITRFDVQFFADPSSALDWLTNSPIHMLALMAEWQSAS</sequence>
<dbReference type="RefSeq" id="WP_187733328.1">
    <property type="nucleotide sequence ID" value="NZ_BMFN01000001.1"/>
</dbReference>
<name>A0A7H0GXT9_9BACT</name>
<dbReference type="KEGG" id="hqi:H9L05_05445"/>